<keyword evidence="5" id="KW-1185">Reference proteome</keyword>
<protein>
    <recommendedName>
        <fullName evidence="6">NMDA receptor-regulated protein 1-domain-containing protein</fullName>
    </recommendedName>
</protein>
<dbReference type="Pfam" id="PF12569">
    <property type="entry name" value="NatA_aux_su"/>
    <property type="match status" value="1"/>
</dbReference>
<dbReference type="GO" id="GO:0005737">
    <property type="term" value="C:cytoplasm"/>
    <property type="evidence" value="ECO:0007669"/>
    <property type="project" value="UniProtKB-ARBA"/>
</dbReference>
<dbReference type="AlphaFoldDB" id="A0A9W8EAA8"/>
<evidence type="ECO:0000313" key="4">
    <source>
        <dbReference type="EMBL" id="KAJ1970947.1"/>
    </source>
</evidence>
<dbReference type="InterPro" id="IPR011990">
    <property type="entry name" value="TPR-like_helical_dom_sf"/>
</dbReference>
<evidence type="ECO:0000256" key="2">
    <source>
        <dbReference type="ARBA" id="ARBA00022803"/>
    </source>
</evidence>
<organism evidence="4 5">
    <name type="scientific">Dimargaris verticillata</name>
    <dbReference type="NCBI Taxonomy" id="2761393"/>
    <lineage>
        <taxon>Eukaryota</taxon>
        <taxon>Fungi</taxon>
        <taxon>Fungi incertae sedis</taxon>
        <taxon>Zoopagomycota</taxon>
        <taxon>Kickxellomycotina</taxon>
        <taxon>Dimargaritomycetes</taxon>
        <taxon>Dimargaritales</taxon>
        <taxon>Dimargaritaceae</taxon>
        <taxon>Dimargaris</taxon>
    </lineage>
</organism>
<feature type="non-terminal residue" evidence="4">
    <location>
        <position position="560"/>
    </location>
</feature>
<name>A0A9W8EAA8_9FUNG</name>
<proteinExistence type="predicted"/>
<dbReference type="OrthoDB" id="10263032at2759"/>
<feature type="region of interest" description="Disordered" evidence="3">
    <location>
        <begin position="466"/>
        <end position="488"/>
    </location>
</feature>
<reference evidence="4" key="1">
    <citation type="submission" date="2022-07" db="EMBL/GenBank/DDBJ databases">
        <title>Phylogenomic reconstructions and comparative analyses of Kickxellomycotina fungi.</title>
        <authorList>
            <person name="Reynolds N.K."/>
            <person name="Stajich J.E."/>
            <person name="Barry K."/>
            <person name="Grigoriev I.V."/>
            <person name="Crous P."/>
            <person name="Smith M.E."/>
        </authorList>
    </citation>
    <scope>NUCLEOTIDE SEQUENCE</scope>
    <source>
        <strain evidence="4">RSA 567</strain>
    </source>
</reference>
<dbReference type="PANTHER" id="PTHR22767">
    <property type="entry name" value="N-TERMINAL ACETYLTRANSFERASE-RELATED"/>
    <property type="match status" value="1"/>
</dbReference>
<evidence type="ECO:0008006" key="6">
    <source>
        <dbReference type="Google" id="ProtNLM"/>
    </source>
</evidence>
<dbReference type="SUPFAM" id="SSF48452">
    <property type="entry name" value="TPR-like"/>
    <property type="match status" value="1"/>
</dbReference>
<dbReference type="Gene3D" id="1.25.40.1010">
    <property type="match status" value="1"/>
</dbReference>
<keyword evidence="1" id="KW-0677">Repeat</keyword>
<sequence length="560" mass="62953">MATFEESIRTSVELGRSESSEVELYKNLLLEQAGEYAQALEHLDKAKTKICDVLGWRERRARLLLAVGRLNDAKVAYRDLIDWNPDHRGYLWQWLQSLEVLPKSLAPSELIRLQTGALAAEDDSGASPSSLTEALAHRIVETCHPLLEAYPTSVQLQLIPLKFTYGTEFRRHADALLQRMLQKGIPSLFAILKPLYRHQPSKIAVVQELVEAIAGAHAEAGTTSSDEPNGHPSTYAWCLYFLAQHYDYLGQTAKALELTEQALKLSSTAQQDLLVAQAKFLKHAGDIAGAAQVLNTARELDSRDRFVNSKCTKYMLRNDQVEEAENTIMMFVRKDVPDQKEELRELQVLWYELEAGDSFRRRRMWGPALKRYHLAKHDFDEFMDDQLDFHTYILRKLSFCSYIDMMRFEDQVYTLKPYIHAATAAVQCYVAIYDQRQRDLANGVAAPPAPPASKAKAATIADAADDDIDDSSSEADGKPKPKEDLDPLGDQLVQAADPLHEALKFLAPISKLASNHQEIALAYVDVYLRQAQFTRALDALVPLVAVHSVDNPLLHKALVT</sequence>
<accession>A0A9W8EAA8</accession>
<gene>
    <name evidence="4" type="ORF">H4R34_005899</name>
</gene>
<evidence type="ECO:0000256" key="1">
    <source>
        <dbReference type="ARBA" id="ARBA00022737"/>
    </source>
</evidence>
<keyword evidence="2" id="KW-0802">TPR repeat</keyword>
<comment type="caution">
    <text evidence="4">The sequence shown here is derived from an EMBL/GenBank/DDBJ whole genome shotgun (WGS) entry which is preliminary data.</text>
</comment>
<dbReference type="Gene3D" id="1.25.40.1040">
    <property type="match status" value="1"/>
</dbReference>
<evidence type="ECO:0000256" key="3">
    <source>
        <dbReference type="SAM" id="MobiDB-lite"/>
    </source>
</evidence>
<feature type="compositionally biased region" description="Basic and acidic residues" evidence="3">
    <location>
        <begin position="475"/>
        <end position="485"/>
    </location>
</feature>
<dbReference type="InterPro" id="IPR021183">
    <property type="entry name" value="NatA_aux_su"/>
</dbReference>
<evidence type="ECO:0000313" key="5">
    <source>
        <dbReference type="Proteomes" id="UP001151582"/>
    </source>
</evidence>
<dbReference type="EMBL" id="JANBQB010001567">
    <property type="protein sequence ID" value="KAJ1970947.1"/>
    <property type="molecule type" value="Genomic_DNA"/>
</dbReference>
<dbReference type="PANTHER" id="PTHR22767:SF2">
    <property type="entry name" value="N(ALPHA)-ACETYLTRANSFERASE 15_16, ISOFORM A"/>
    <property type="match status" value="1"/>
</dbReference>
<dbReference type="Proteomes" id="UP001151582">
    <property type="component" value="Unassembled WGS sequence"/>
</dbReference>